<dbReference type="PANTHER" id="PTHR16291:SF0">
    <property type="entry name" value="NUCLEAR CAP-BINDING PROTEIN SUBUNIT 3"/>
    <property type="match status" value="1"/>
</dbReference>
<dbReference type="InterPro" id="IPR019416">
    <property type="entry name" value="NCBP3"/>
</dbReference>
<sequence length="164" mass="18357">LGVTEYSAKKLYAHLGFANGRDTMVAEGYRMDVLHVWGTHELSTADLLEWLGEFSPQSVEWIDDSSCTLRCNIIMINESTVLHVLHKLAEPFDRRVALTAMAAVISTMNTHNNGGDFERALRPPKLSPVEGTSDRLMPPCGRWFKSISSPERALCLYLRIAHKG</sequence>
<dbReference type="PANTHER" id="PTHR16291">
    <property type="entry name" value="NUCLEAR CAP-BINDING PROTEIN SUBUNIT 3"/>
    <property type="match status" value="1"/>
</dbReference>
<reference evidence="3" key="1">
    <citation type="submission" date="2017-02" db="UniProtKB">
        <authorList>
            <consortium name="WormBaseParasite"/>
        </authorList>
    </citation>
    <scope>IDENTIFICATION</scope>
</reference>
<dbReference type="WBParaSite" id="MCOS_0000456401-mRNA-1">
    <property type="protein sequence ID" value="MCOS_0000456401-mRNA-1"/>
    <property type="gene ID" value="MCOS_0000456401"/>
</dbReference>
<organism evidence="3">
    <name type="scientific">Mesocestoides corti</name>
    <name type="common">Flatworm</name>
    <dbReference type="NCBI Taxonomy" id="53468"/>
    <lineage>
        <taxon>Eukaryota</taxon>
        <taxon>Metazoa</taxon>
        <taxon>Spiralia</taxon>
        <taxon>Lophotrochozoa</taxon>
        <taxon>Platyhelminthes</taxon>
        <taxon>Cestoda</taxon>
        <taxon>Eucestoda</taxon>
        <taxon>Cyclophyllidea</taxon>
        <taxon>Mesocestoididae</taxon>
        <taxon>Mesocestoides</taxon>
    </lineage>
</organism>
<evidence type="ECO:0000256" key="2">
    <source>
        <dbReference type="ARBA" id="ARBA00019876"/>
    </source>
</evidence>
<dbReference type="GO" id="GO:0005634">
    <property type="term" value="C:nucleus"/>
    <property type="evidence" value="ECO:0007669"/>
    <property type="project" value="TreeGrafter"/>
</dbReference>
<dbReference type="Pfam" id="PF10309">
    <property type="entry name" value="NCBP3"/>
    <property type="match status" value="1"/>
</dbReference>
<dbReference type="AlphaFoldDB" id="A0A0R3UCB6"/>
<protein>
    <recommendedName>
        <fullName evidence="2">Nuclear cap-binding protein subunit 3</fullName>
    </recommendedName>
</protein>
<dbReference type="GO" id="GO:0000340">
    <property type="term" value="F:RNA 7-methylguanosine cap binding"/>
    <property type="evidence" value="ECO:0007669"/>
    <property type="project" value="InterPro"/>
</dbReference>
<evidence type="ECO:0000256" key="1">
    <source>
        <dbReference type="ARBA" id="ARBA00006069"/>
    </source>
</evidence>
<proteinExistence type="inferred from homology"/>
<dbReference type="GO" id="GO:0003729">
    <property type="term" value="F:mRNA binding"/>
    <property type="evidence" value="ECO:0007669"/>
    <property type="project" value="InterPro"/>
</dbReference>
<evidence type="ECO:0000313" key="3">
    <source>
        <dbReference type="WBParaSite" id="MCOS_0000456401-mRNA-1"/>
    </source>
</evidence>
<comment type="similarity">
    <text evidence="1">Belongs to the NCBP3 family.</text>
</comment>
<name>A0A0R3UCB6_MESCO</name>
<accession>A0A0R3UCB6</accession>